<comment type="caution">
    <text evidence="2">The sequence shown here is derived from an EMBL/GenBank/DDBJ whole genome shotgun (WGS) entry which is preliminary data.</text>
</comment>
<evidence type="ECO:0000259" key="1">
    <source>
        <dbReference type="Pfam" id="PF22551"/>
    </source>
</evidence>
<sequence length="157" mass="18035">MSKLLVVKDKVSRYAREVFNIVQLDDDGDLVIPFESTKVWVQFIEREVDPEREEFWNENQLSRTVVRIWAPTIIDVKPSNELYKWVATEGADWYYGHCKVLNFGDTGNVQVLFEVCLPGDTIDPGEFKQALIAVATTADDLDDELKAKFGGKRYEDL</sequence>
<feature type="domain" description="TY-Chap central" evidence="1">
    <location>
        <begin position="11"/>
        <end position="156"/>
    </location>
</feature>
<dbReference type="InterPro" id="IPR054343">
    <property type="entry name" value="TY-Chap_M"/>
</dbReference>
<accession>A0A094S979</accession>
<dbReference type="EMBL" id="JNSL01000145">
    <property type="protein sequence ID" value="KGA14513.1"/>
    <property type="molecule type" value="Genomic_DNA"/>
</dbReference>
<gene>
    <name evidence="2" type="ORF">GM51_17080</name>
</gene>
<protein>
    <recommendedName>
        <fullName evidence="1">TY-Chap central domain-containing protein</fullName>
    </recommendedName>
</protein>
<name>A0A094S979_9ZZZZ</name>
<dbReference type="AlphaFoldDB" id="A0A094S979"/>
<reference evidence="2" key="1">
    <citation type="submission" date="2014-06" db="EMBL/GenBank/DDBJ databases">
        <title>Key roles for freshwater Actinobacteria revealed by deep metagenomic sequencing.</title>
        <authorList>
            <person name="Ghai R."/>
            <person name="Mizuno C.M."/>
            <person name="Picazo A."/>
            <person name="Camacho A."/>
            <person name="Rodriguez-Valera F."/>
        </authorList>
    </citation>
    <scope>NUCLEOTIDE SEQUENCE</scope>
</reference>
<organism evidence="2">
    <name type="scientific">freshwater metagenome</name>
    <dbReference type="NCBI Taxonomy" id="449393"/>
    <lineage>
        <taxon>unclassified sequences</taxon>
        <taxon>metagenomes</taxon>
        <taxon>ecological metagenomes</taxon>
    </lineage>
</organism>
<dbReference type="Gene3D" id="3.30.1460.10">
    <property type="match status" value="1"/>
</dbReference>
<proteinExistence type="predicted"/>
<dbReference type="Pfam" id="PF22551">
    <property type="entry name" value="TY-Chap1"/>
    <property type="match status" value="1"/>
</dbReference>
<dbReference type="SUPFAM" id="SSF69635">
    <property type="entry name" value="Type III secretory system chaperone-like"/>
    <property type="match status" value="1"/>
</dbReference>
<evidence type="ECO:0000313" key="2">
    <source>
        <dbReference type="EMBL" id="KGA14513.1"/>
    </source>
</evidence>